<dbReference type="GO" id="GO:0043139">
    <property type="term" value="F:5'-3' DNA helicase activity"/>
    <property type="evidence" value="ECO:0007669"/>
    <property type="project" value="UniProtKB-UniRule"/>
</dbReference>
<dbReference type="PANTHER" id="PTHR43788:SF6">
    <property type="entry name" value="DNA HELICASE B"/>
    <property type="match status" value="1"/>
</dbReference>
<dbReference type="EC" id="5.6.2.3" evidence="3"/>
<name>A0A2M9XAX9_9LEPT</name>
<comment type="function">
    <text evidence="3">A helicase/nuclease that prepares dsDNA breaks (DSB) for recombinational DNA repair. Binds to DSBs and unwinds DNA via a highly rapid and processive ATP-dependent bidirectional helicase activity. Unwinds dsDNA until it encounters a Chi (crossover hotspot instigator) sequence from the 3' direction. Cuts ssDNA a few nucleotides 3' to the Chi site. The properties and activities of the enzyme are changed at Chi. The Chi-altered holoenzyme produces a long 3'-ssDNA overhang and facilitates RecA-binding to the ssDNA for homologous DNA recombination and repair. Holoenzyme degrades any linearized DNA that is unable to undergo homologous recombination. In the holoenzyme this subunit has ssDNA-dependent ATPase and 5'-3' helicase activity. When added to pre-assembled RecBC greatly stimulates nuclease activity and augments holoenzyme processivity. Negatively regulates the RecA-loading ability of RecBCD.</text>
</comment>
<keyword evidence="3" id="KW-0347">Helicase</keyword>
<dbReference type="CDD" id="cd18809">
    <property type="entry name" value="SF1_C_RecD"/>
    <property type="match status" value="1"/>
</dbReference>
<evidence type="ECO:0000259" key="4">
    <source>
        <dbReference type="Pfam" id="PF13538"/>
    </source>
</evidence>
<keyword evidence="3" id="KW-0413">Isomerase</keyword>
<dbReference type="InterPro" id="IPR027785">
    <property type="entry name" value="UvrD-like_helicase_C"/>
</dbReference>
<dbReference type="InterPro" id="IPR050534">
    <property type="entry name" value="Coronavir_polyprotein_1ab"/>
</dbReference>
<evidence type="ECO:0000313" key="5">
    <source>
        <dbReference type="EMBL" id="PJZ24850.1"/>
    </source>
</evidence>
<evidence type="ECO:0000256" key="2">
    <source>
        <dbReference type="ARBA" id="ARBA00022840"/>
    </source>
</evidence>
<dbReference type="HAMAP" id="MF_01487">
    <property type="entry name" value="RecD"/>
    <property type="match status" value="1"/>
</dbReference>
<keyword evidence="3" id="KW-0540">Nuclease</keyword>
<dbReference type="GO" id="GO:0009338">
    <property type="term" value="C:exodeoxyribonuclease V complex"/>
    <property type="evidence" value="ECO:0007669"/>
    <property type="project" value="InterPro"/>
</dbReference>
<comment type="subunit">
    <text evidence="3">Heterotrimer of RecB, RecC and RecD. All subunits contribute to DNA-binding.</text>
</comment>
<keyword evidence="3" id="KW-0234">DNA repair</keyword>
<comment type="miscellaneous">
    <text evidence="3">In the RecBCD complex, RecB has a slow 3'-5' helicase, an exonuclease activity and loads RecA onto ssDNA, RecD has a fast 5'-3' helicase activity, while RecC stimulates the ATPase and processivity of the RecB helicase and contributes to recognition of the Chi site.</text>
</comment>
<evidence type="ECO:0000256" key="1">
    <source>
        <dbReference type="ARBA" id="ARBA00022741"/>
    </source>
</evidence>
<comment type="catalytic activity">
    <reaction evidence="3">
        <text>ATP + H2O = ADP + phosphate + H(+)</text>
        <dbReference type="Rhea" id="RHEA:13065"/>
        <dbReference type="ChEBI" id="CHEBI:15377"/>
        <dbReference type="ChEBI" id="CHEBI:15378"/>
        <dbReference type="ChEBI" id="CHEBI:30616"/>
        <dbReference type="ChEBI" id="CHEBI:43474"/>
        <dbReference type="ChEBI" id="CHEBI:456216"/>
        <dbReference type="EC" id="5.6.2.3"/>
    </reaction>
</comment>
<dbReference type="RefSeq" id="WP_100707540.1">
    <property type="nucleotide sequence ID" value="NZ_NPDL01000006.1"/>
</dbReference>
<keyword evidence="1 3" id="KW-0547">Nucleotide-binding</keyword>
<dbReference type="GO" id="GO:0003677">
    <property type="term" value="F:DNA binding"/>
    <property type="evidence" value="ECO:0007669"/>
    <property type="project" value="UniProtKB-UniRule"/>
</dbReference>
<comment type="similarity">
    <text evidence="3">Belongs to the RecD family.</text>
</comment>
<reference evidence="5 6" key="1">
    <citation type="submission" date="2017-07" db="EMBL/GenBank/DDBJ databases">
        <title>Leptospira spp. isolated from tropical soils.</title>
        <authorList>
            <person name="Thibeaux R."/>
            <person name="Iraola G."/>
            <person name="Ferres I."/>
            <person name="Bierque E."/>
            <person name="Girault D."/>
            <person name="Soupe-Gilbert M.-E."/>
            <person name="Picardeau M."/>
            <person name="Goarant C."/>
        </authorList>
    </citation>
    <scope>NUCLEOTIDE SEQUENCE [LARGE SCALE GENOMIC DNA]</scope>
    <source>
        <strain evidence="5 6">MCA1-C-A1</strain>
    </source>
</reference>
<feature type="binding site" evidence="3">
    <location>
        <begin position="150"/>
        <end position="157"/>
    </location>
    <ligand>
        <name>ATP</name>
        <dbReference type="ChEBI" id="CHEBI:30616"/>
    </ligand>
</feature>
<sequence length="595" mass="67709">MKEESLETILDHEYAGFLTKEFASYAKEIPYEVLFSRNLSLIQASKTGNLAVPFSEKSEISDILFKKRDNLLYFSKIFGQLTSIEEGFGNLLKTSSTTKSEKVQEVLNELISSNPLSIKRGGKEYILCGEGEQKEALEKALRHPFFVLTGGPGTGKTTVVANVIRGLLRLGYDLRQIGLAAPTGRAAQRLKESLENTISNLHTKNKLDDSISEIPTSTLHRLLEYNPRKRSYKYGKNFPLPYRVIILDEVSMVDLHMMYRLMEALPFRSENFRFILLGDPNQLPSVEAGAVLSDLVKALKKLNSENLIELKTSHRQEEEFSSISKAAKLCVKENISLSEFQENLPKPLHIDPVFSNSENVDLKGFYRIQLDYKKEWKEFLKRTAEEKILPIFSKLPHPNSPKELKEYLNKDLNRFKILTILRNGIFGSEFINKELTELILHYKKGNLVQIGTRTYFSGLPILITKNDRVRGVYNGDTGLVLEVQTPNGGSELRALFFIEGEIRDFALDTLPPHEPAFAITVHKSQGSEYDSVFIIYPPDPADLSSEEVSLELFKKEILYTAITRAKRSAFLVSEEKLLEYSLRNRFERLTGFKLS</sequence>
<dbReference type="PANTHER" id="PTHR43788">
    <property type="entry name" value="DNA2/NAM7 HELICASE FAMILY MEMBER"/>
    <property type="match status" value="1"/>
</dbReference>
<dbReference type="EMBL" id="NPDN01000007">
    <property type="protein sequence ID" value="PJZ24850.1"/>
    <property type="molecule type" value="Genomic_DNA"/>
</dbReference>
<dbReference type="SUPFAM" id="SSF52540">
    <property type="entry name" value="P-loop containing nucleoside triphosphate hydrolases"/>
    <property type="match status" value="1"/>
</dbReference>
<keyword evidence="3" id="KW-0238">DNA-binding</keyword>
<keyword evidence="3" id="KW-0269">Exonuclease</keyword>
<dbReference type="InterPro" id="IPR027417">
    <property type="entry name" value="P-loop_NTPase"/>
</dbReference>
<feature type="domain" description="UvrD-like helicase C-terminal" evidence="4">
    <location>
        <begin position="516"/>
        <end position="572"/>
    </location>
</feature>
<evidence type="ECO:0000256" key="3">
    <source>
        <dbReference type="HAMAP-Rule" id="MF_01487"/>
    </source>
</evidence>
<dbReference type="OrthoDB" id="9803432at2"/>
<gene>
    <name evidence="3 5" type="primary">recD</name>
    <name evidence="5" type="ORF">CH357_14835</name>
</gene>
<dbReference type="Pfam" id="PF13245">
    <property type="entry name" value="AAA_19"/>
    <property type="match status" value="1"/>
</dbReference>
<dbReference type="GO" id="GO:0000724">
    <property type="term" value="P:double-strand break repair via homologous recombination"/>
    <property type="evidence" value="ECO:0007669"/>
    <property type="project" value="UniProtKB-UniRule"/>
</dbReference>
<dbReference type="NCBIfam" id="TIGR01447">
    <property type="entry name" value="recD"/>
    <property type="match status" value="1"/>
</dbReference>
<keyword evidence="2 3" id="KW-0067">ATP-binding</keyword>
<comment type="caution">
    <text evidence="5">The sequence shown here is derived from an EMBL/GenBank/DDBJ whole genome shotgun (WGS) entry which is preliminary data.</text>
</comment>
<organism evidence="5 6">
    <name type="scientific">Leptospira hartskeerlii</name>
    <dbReference type="NCBI Taxonomy" id="2023177"/>
    <lineage>
        <taxon>Bacteria</taxon>
        <taxon>Pseudomonadati</taxon>
        <taxon>Spirochaetota</taxon>
        <taxon>Spirochaetia</taxon>
        <taxon>Leptospirales</taxon>
        <taxon>Leptospiraceae</taxon>
        <taxon>Leptospira</taxon>
    </lineage>
</organism>
<accession>A0A2M9XAX9</accession>
<keyword evidence="6" id="KW-1185">Reference proteome</keyword>
<protein>
    <recommendedName>
        <fullName evidence="3">RecBCD enzyme subunit RecD</fullName>
        <ecNumber evidence="3">5.6.2.3</ecNumber>
    </recommendedName>
    <alternativeName>
        <fullName evidence="3">DNA 5'-3' helicase subunit RecD</fullName>
    </alternativeName>
    <alternativeName>
        <fullName evidence="3">Exonuclease V subunit RecD</fullName>
        <shortName evidence="3">ExoV subunit RecD</shortName>
    </alternativeName>
    <alternativeName>
        <fullName evidence="3">Helicase/nuclease RecBCD subunit RecD</fullName>
    </alternativeName>
</protein>
<proteinExistence type="inferred from homology"/>
<keyword evidence="3" id="KW-0378">Hydrolase</keyword>
<dbReference type="Pfam" id="PF13538">
    <property type="entry name" value="UvrD_C_2"/>
    <property type="match status" value="1"/>
</dbReference>
<evidence type="ECO:0000313" key="6">
    <source>
        <dbReference type="Proteomes" id="UP000232196"/>
    </source>
</evidence>
<dbReference type="GO" id="GO:0008854">
    <property type="term" value="F:exodeoxyribonuclease V activity"/>
    <property type="evidence" value="ECO:0007669"/>
    <property type="project" value="InterPro"/>
</dbReference>
<dbReference type="GO" id="GO:0017116">
    <property type="term" value="F:single-stranded DNA helicase activity"/>
    <property type="evidence" value="ECO:0007669"/>
    <property type="project" value="TreeGrafter"/>
</dbReference>
<keyword evidence="3" id="KW-0227">DNA damage</keyword>
<dbReference type="Gene3D" id="3.40.50.300">
    <property type="entry name" value="P-loop containing nucleotide triphosphate hydrolases"/>
    <property type="match status" value="2"/>
</dbReference>
<dbReference type="AlphaFoldDB" id="A0A2M9XAX9"/>
<dbReference type="Gene3D" id="2.30.30.940">
    <property type="match status" value="1"/>
</dbReference>
<dbReference type="Proteomes" id="UP000232196">
    <property type="component" value="Unassembled WGS sequence"/>
</dbReference>
<dbReference type="InterPro" id="IPR006344">
    <property type="entry name" value="RecD"/>
</dbReference>
<dbReference type="CDD" id="cd17933">
    <property type="entry name" value="DEXSc_RecD-like"/>
    <property type="match status" value="1"/>
</dbReference>
<dbReference type="GO" id="GO:0005524">
    <property type="term" value="F:ATP binding"/>
    <property type="evidence" value="ECO:0007669"/>
    <property type="project" value="UniProtKB-UniRule"/>
</dbReference>